<dbReference type="SUPFAM" id="SSF56425">
    <property type="entry name" value="Succinate dehydrogenase/fumarate reductase flavoprotein, catalytic domain"/>
    <property type="match status" value="1"/>
</dbReference>
<accession>A0A804LKY1</accession>
<evidence type="ECO:0000313" key="5">
    <source>
        <dbReference type="Proteomes" id="UP000007305"/>
    </source>
</evidence>
<organism evidence="4 5">
    <name type="scientific">Zea mays</name>
    <name type="common">Maize</name>
    <dbReference type="NCBI Taxonomy" id="4577"/>
    <lineage>
        <taxon>Eukaryota</taxon>
        <taxon>Viridiplantae</taxon>
        <taxon>Streptophyta</taxon>
        <taxon>Embryophyta</taxon>
        <taxon>Tracheophyta</taxon>
        <taxon>Spermatophyta</taxon>
        <taxon>Magnoliopsida</taxon>
        <taxon>Liliopsida</taxon>
        <taxon>Poales</taxon>
        <taxon>Poaceae</taxon>
        <taxon>PACMAD clade</taxon>
        <taxon>Panicoideae</taxon>
        <taxon>Andropogonodae</taxon>
        <taxon>Andropogoneae</taxon>
        <taxon>Tripsacinae</taxon>
        <taxon>Zea</taxon>
    </lineage>
</organism>
<reference evidence="5" key="1">
    <citation type="submission" date="2015-12" db="EMBL/GenBank/DDBJ databases">
        <title>Update maize B73 reference genome by single molecule sequencing technologies.</title>
        <authorList>
            <consortium name="Maize Genome Sequencing Project"/>
            <person name="Ware D."/>
        </authorList>
    </citation>
    <scope>NUCLEOTIDE SEQUENCE [LARGE SCALE GENOMIC DNA]</scope>
    <source>
        <strain evidence="5">cv. B73</strain>
    </source>
</reference>
<dbReference type="InterPro" id="IPR036188">
    <property type="entry name" value="FAD/NAD-bd_sf"/>
</dbReference>
<dbReference type="InterPro" id="IPR003953">
    <property type="entry name" value="FAD-dep_OxRdtase_2_FAD-bd"/>
</dbReference>
<name>A0A804LKY1_MAIZE</name>
<dbReference type="Pfam" id="PF20168">
    <property type="entry name" value="PDS5"/>
    <property type="match status" value="1"/>
</dbReference>
<reference evidence="4" key="3">
    <citation type="submission" date="2021-05" db="UniProtKB">
        <authorList>
            <consortium name="EnsemblPlants"/>
        </authorList>
    </citation>
    <scope>IDENTIFICATION</scope>
    <source>
        <strain evidence="4">cv. B73</strain>
    </source>
</reference>
<dbReference type="EnsemblPlants" id="Zm00001eb018220_T001">
    <property type="protein sequence ID" value="Zm00001eb018220_P001"/>
    <property type="gene ID" value="Zm00001eb018220"/>
</dbReference>
<keyword evidence="1" id="KW-0285">Flavoprotein</keyword>
<dbReference type="SUPFAM" id="SSF51905">
    <property type="entry name" value="FAD/NAD(P)-binding domain"/>
    <property type="match status" value="1"/>
</dbReference>
<dbReference type="Gene3D" id="1.10.510.10">
    <property type="entry name" value="Transferase(Phosphotransferase) domain 1"/>
    <property type="match status" value="1"/>
</dbReference>
<dbReference type="PANTHER" id="PTHR11632">
    <property type="entry name" value="SUCCINATE DEHYDROGENASE 2 FLAVOPROTEIN SUBUNIT"/>
    <property type="match status" value="1"/>
</dbReference>
<keyword evidence="5" id="KW-1185">Reference proteome</keyword>
<proteinExistence type="predicted"/>
<dbReference type="Gene3D" id="3.90.700.10">
    <property type="entry name" value="Succinate dehydrogenase/fumarate reductase flavoprotein, catalytic domain"/>
    <property type="match status" value="1"/>
</dbReference>
<dbReference type="Gramene" id="Zm00001eb018220_T001">
    <property type="protein sequence ID" value="Zm00001eb018220_P001"/>
    <property type="gene ID" value="Zm00001eb018220"/>
</dbReference>
<dbReference type="PANTHER" id="PTHR11632:SF86">
    <property type="entry name" value="FAD-DEPENDENT OXIDOREDUCTASE 2 FAD BINDING DOMAIN-CONTAINING PROTEIN"/>
    <property type="match status" value="1"/>
</dbReference>
<dbReference type="GO" id="GO:0016491">
    <property type="term" value="F:oxidoreductase activity"/>
    <property type="evidence" value="ECO:0007669"/>
    <property type="project" value="UniProtKB-KW"/>
</dbReference>
<sequence length="488" mass="53953">MPGCREGSLHFQIWKHEHDRSCSAGLDVRRHCCFEAQLHVLQADPATFTSDLEDAEDFAAWSKEALSQAAAEMQGFSCESDKAWVAQAEMQDKELDIIEMAMYGDVIRPGKQCRCRIVAEVLGQVKPTNHMAAWPLKDHIYLHLNHLPPEVLKERLPGISETDAIFAGVDVTKEPIPVLPTVHYNMGGIPSPNELPWGVDIKGDNPDVVISGLMAAGEAACASVHGANRLGANSLLDIVVFGRACANRVADISKPDLPFRLDDIPSNYGGFKEAMKGLDIRKVLEAPEEVKCVPMKNVLEPGDIPTLAELSLTTPPGMAQMNSLVLDDIESPFFGRRTSILDTAAKDWSCVVMLDLECDDLINDMFHHFLRTVNSGHSEAVICCMETILMRLVIEESEDVQPQIASCLLQNVRKEEKLVSGSGHDNGVDWWAFGVFLYELVYGRTPFKGHTKEATLKNILSKQATYLGFSLSGFARHFVLVFLTYLFA</sequence>
<evidence type="ECO:0000256" key="1">
    <source>
        <dbReference type="ARBA" id="ARBA00022630"/>
    </source>
</evidence>
<dbReference type="Pfam" id="PF00890">
    <property type="entry name" value="FAD_binding_2"/>
    <property type="match status" value="1"/>
</dbReference>
<reference evidence="4" key="2">
    <citation type="submission" date="2019-07" db="EMBL/GenBank/DDBJ databases">
        <authorList>
            <person name="Seetharam A."/>
            <person name="Woodhouse M."/>
            <person name="Cannon E."/>
        </authorList>
    </citation>
    <scope>NUCLEOTIDE SEQUENCE [LARGE SCALE GENOMIC DNA]</scope>
    <source>
        <strain evidence="4">cv. B73</strain>
    </source>
</reference>
<feature type="domain" description="FAD-dependent oxidoreductase 2 FAD-binding" evidence="3">
    <location>
        <begin position="130"/>
        <end position="235"/>
    </location>
</feature>
<evidence type="ECO:0000259" key="3">
    <source>
        <dbReference type="Pfam" id="PF00890"/>
    </source>
</evidence>
<dbReference type="InterPro" id="IPR027477">
    <property type="entry name" value="Succ_DH/fumarate_Rdtase_cat_sf"/>
</dbReference>
<dbReference type="InterPro" id="IPR011009">
    <property type="entry name" value="Kinase-like_dom_sf"/>
</dbReference>
<dbReference type="Gene3D" id="3.50.50.60">
    <property type="entry name" value="FAD/NAD(P)-binding domain"/>
    <property type="match status" value="1"/>
</dbReference>
<dbReference type="SUPFAM" id="SSF56112">
    <property type="entry name" value="Protein kinase-like (PK-like)"/>
    <property type="match status" value="1"/>
</dbReference>
<dbReference type="AlphaFoldDB" id="A0A804LKY1"/>
<evidence type="ECO:0000256" key="2">
    <source>
        <dbReference type="ARBA" id="ARBA00023002"/>
    </source>
</evidence>
<evidence type="ECO:0000313" key="4">
    <source>
        <dbReference type="EnsemblPlants" id="Zm00001eb018220_P001"/>
    </source>
</evidence>
<dbReference type="Proteomes" id="UP000007305">
    <property type="component" value="Chromosome 1"/>
</dbReference>
<protein>
    <recommendedName>
        <fullName evidence="3">FAD-dependent oxidoreductase 2 FAD-binding domain-containing protein</fullName>
    </recommendedName>
</protein>
<dbReference type="InParanoid" id="A0A804LKY1"/>
<keyword evidence="2" id="KW-0560">Oxidoreductase</keyword>
<dbReference type="InterPro" id="IPR030664">
    <property type="entry name" value="SdhA/FrdA/AprA"/>
</dbReference>